<dbReference type="PANTHER" id="PTHR47430">
    <property type="entry name" value="GB|AAC33480.1"/>
    <property type="match status" value="1"/>
</dbReference>
<feature type="compositionally biased region" description="Basic and acidic residues" evidence="2">
    <location>
        <begin position="161"/>
        <end position="173"/>
    </location>
</feature>
<feature type="compositionally biased region" description="Basic and acidic residues" evidence="2">
    <location>
        <begin position="257"/>
        <end position="284"/>
    </location>
</feature>
<feature type="domain" description="HTH myb-type" evidence="4">
    <location>
        <begin position="396"/>
        <end position="443"/>
    </location>
</feature>
<dbReference type="EMBL" id="CAJGYO010000007">
    <property type="protein sequence ID" value="CAD6246784.1"/>
    <property type="molecule type" value="Genomic_DNA"/>
</dbReference>
<accession>A0A811PSB1</accession>
<dbReference type="PROSITE" id="PS51294">
    <property type="entry name" value="HTH_MYB"/>
    <property type="match status" value="1"/>
</dbReference>
<dbReference type="CDD" id="cd00167">
    <property type="entry name" value="SANT"/>
    <property type="match status" value="1"/>
</dbReference>
<keyword evidence="1" id="KW-0238">DNA-binding</keyword>
<dbReference type="Gene3D" id="1.10.10.60">
    <property type="entry name" value="Homeodomain-like"/>
    <property type="match status" value="3"/>
</dbReference>
<name>A0A811PSB1_9POAL</name>
<dbReference type="SUPFAM" id="SSF46689">
    <property type="entry name" value="Homeodomain-like"/>
    <property type="match status" value="2"/>
</dbReference>
<evidence type="ECO:0000313" key="5">
    <source>
        <dbReference type="EMBL" id="CAD6246784.1"/>
    </source>
</evidence>
<feature type="domain" description="Myb-like" evidence="3">
    <location>
        <begin position="440"/>
        <end position="508"/>
    </location>
</feature>
<sequence>MERVSGTECRVGKAVMSNKEEEKECQITKEEKGRKKGKKHKDKGRGGDCEGKAVMSNKEEKDCQITKEEKGRKKGKKHKDKGRGGDCDSSIHSGDRNHSIEMEQADVSATMAENPCLEHAEGAMSKSFVKKHRKKKKKDKEVETNGQTQVLDADEDVGSEGVERNNGEREHDRKSKKRKRKHQDDETASSGSSGNKIVLGKDKRRKKECLVTLDLEEGNKSDMSKIGKKTESKKERRKERNNIGVDLRQNAPAGEGKNGKGIKEKKVCEDENDGGEREKENMAKRKDKGRRVSFTDDVEVFNIGGSDDVEGDGSGETELVHGRRFTSEEDAKLMEAMVKYAEMKQLGEKGLEMIGDCIKHPELRGCWVEIAKSLSHRPAKAVYKRARILLQRSAERKWTEEEYEIVRRFVEKNGRNWRVLAKELGKNEIHVKDTWRRIKPKNLKRGHWTQDEYQNLFDLVNLDLRVKAHKNFDPGHRRIRDNISWEAISDKLTTRNNHDCCKKWYQQLASPLVKEGIWADTDDYLLVEALQNVDAVCVEDVDWENLLEHRSGELCRQRWNQMVRVIGGHRDKPFIEQVEVLARRYCPEMLPYRKSKAAAGGRRLAPSQLLPPPAPRDYEDKLLQCLVLSSYIILSLLYYCSGMDSAVLDQDQDQLYRRLYCPLGPTRLD</sequence>
<feature type="compositionally biased region" description="Basic residues" evidence="2">
    <location>
        <begin position="34"/>
        <end position="43"/>
    </location>
</feature>
<dbReference type="Pfam" id="PF13921">
    <property type="entry name" value="Myb_DNA-bind_6"/>
    <property type="match status" value="1"/>
</dbReference>
<evidence type="ECO:0000313" key="6">
    <source>
        <dbReference type="Proteomes" id="UP000604825"/>
    </source>
</evidence>
<dbReference type="PANTHER" id="PTHR47430:SF4">
    <property type="entry name" value="GB|AAC33480.1"/>
    <property type="match status" value="1"/>
</dbReference>
<feature type="region of interest" description="Disordered" evidence="2">
    <location>
        <begin position="1"/>
        <end position="289"/>
    </location>
</feature>
<proteinExistence type="predicted"/>
<gene>
    <name evidence="5" type="ORF">NCGR_LOCUS31028</name>
</gene>
<dbReference type="InterPro" id="IPR001005">
    <property type="entry name" value="SANT/Myb"/>
</dbReference>
<dbReference type="OrthoDB" id="39591at2759"/>
<protein>
    <submittedName>
        <fullName evidence="5">Uncharacterized protein</fullName>
    </submittedName>
</protein>
<dbReference type="SMART" id="SM00717">
    <property type="entry name" value="SANT"/>
    <property type="match status" value="4"/>
</dbReference>
<reference evidence="5" key="1">
    <citation type="submission" date="2020-10" db="EMBL/GenBank/DDBJ databases">
        <authorList>
            <person name="Han B."/>
            <person name="Lu T."/>
            <person name="Zhao Q."/>
            <person name="Huang X."/>
            <person name="Zhao Y."/>
        </authorList>
    </citation>
    <scope>NUCLEOTIDE SEQUENCE</scope>
</reference>
<evidence type="ECO:0000256" key="2">
    <source>
        <dbReference type="SAM" id="MobiDB-lite"/>
    </source>
</evidence>
<feature type="domain" description="Myb-like" evidence="3">
    <location>
        <begin position="510"/>
        <end position="563"/>
    </location>
</feature>
<dbReference type="InterPro" id="IPR009057">
    <property type="entry name" value="Homeodomain-like_sf"/>
</dbReference>
<feature type="compositionally biased region" description="Basic and acidic residues" evidence="2">
    <location>
        <begin position="217"/>
        <end position="241"/>
    </location>
</feature>
<feature type="domain" description="Myb-like" evidence="3">
    <location>
        <begin position="390"/>
        <end position="439"/>
    </location>
</feature>
<dbReference type="GO" id="GO:0003677">
    <property type="term" value="F:DNA binding"/>
    <property type="evidence" value="ECO:0007669"/>
    <property type="project" value="UniProtKB-KW"/>
</dbReference>
<feature type="compositionally biased region" description="Basic residues" evidence="2">
    <location>
        <begin position="72"/>
        <end position="81"/>
    </location>
</feature>
<feature type="compositionally biased region" description="Basic and acidic residues" evidence="2">
    <location>
        <begin position="44"/>
        <end position="71"/>
    </location>
</feature>
<evidence type="ECO:0000259" key="3">
    <source>
        <dbReference type="PROSITE" id="PS50090"/>
    </source>
</evidence>
<keyword evidence="6" id="KW-1185">Reference proteome</keyword>
<evidence type="ECO:0000256" key="1">
    <source>
        <dbReference type="ARBA" id="ARBA00023125"/>
    </source>
</evidence>
<comment type="caution">
    <text evidence="5">The sequence shown here is derived from an EMBL/GenBank/DDBJ whole genome shotgun (WGS) entry which is preliminary data.</text>
</comment>
<dbReference type="PROSITE" id="PS50090">
    <property type="entry name" value="MYB_LIKE"/>
    <property type="match status" value="3"/>
</dbReference>
<feature type="compositionally biased region" description="Basic residues" evidence="2">
    <location>
        <begin position="128"/>
        <end position="138"/>
    </location>
</feature>
<feature type="compositionally biased region" description="Basic and acidic residues" evidence="2">
    <location>
        <begin position="18"/>
        <end position="33"/>
    </location>
</feature>
<evidence type="ECO:0000259" key="4">
    <source>
        <dbReference type="PROSITE" id="PS51294"/>
    </source>
</evidence>
<dbReference type="AlphaFoldDB" id="A0A811PSB1"/>
<organism evidence="5 6">
    <name type="scientific">Miscanthus lutarioriparius</name>
    <dbReference type="NCBI Taxonomy" id="422564"/>
    <lineage>
        <taxon>Eukaryota</taxon>
        <taxon>Viridiplantae</taxon>
        <taxon>Streptophyta</taxon>
        <taxon>Embryophyta</taxon>
        <taxon>Tracheophyta</taxon>
        <taxon>Spermatophyta</taxon>
        <taxon>Magnoliopsida</taxon>
        <taxon>Liliopsida</taxon>
        <taxon>Poales</taxon>
        <taxon>Poaceae</taxon>
        <taxon>PACMAD clade</taxon>
        <taxon>Panicoideae</taxon>
        <taxon>Andropogonodae</taxon>
        <taxon>Andropogoneae</taxon>
        <taxon>Saccharinae</taxon>
        <taxon>Miscanthus</taxon>
    </lineage>
</organism>
<dbReference type="Proteomes" id="UP000604825">
    <property type="component" value="Unassembled WGS sequence"/>
</dbReference>
<dbReference type="InterPro" id="IPR017930">
    <property type="entry name" value="Myb_dom"/>
</dbReference>